<dbReference type="InterPro" id="IPR036508">
    <property type="entry name" value="Chitin-bd_dom_sf"/>
</dbReference>
<dbReference type="GO" id="GO:0005576">
    <property type="term" value="C:extracellular region"/>
    <property type="evidence" value="ECO:0007669"/>
    <property type="project" value="InterPro"/>
</dbReference>
<protein>
    <recommendedName>
        <fullName evidence="3">Chitin-binding type-2 domain-containing protein</fullName>
    </recommendedName>
</protein>
<dbReference type="Pfam" id="PF01607">
    <property type="entry name" value="CBM_14"/>
    <property type="match status" value="1"/>
</dbReference>
<evidence type="ECO:0000256" key="1">
    <source>
        <dbReference type="SAM" id="MobiDB-lite"/>
    </source>
</evidence>
<sequence>SLTTPLVCQRDQFNMFKSVLFAVYVIILTLQESAAICYNCNSNGVACASNKTFHLCFGGLPNLGEEFSCPNEEEVCTALGPICMDPSSNPNIEVACGNTKQCGQCADVMDGGFTCTSRTTFTMCMGYALTDIRASCPTGQVCRTSVAQTGKVPCVNECLTNSNDMCDVSVAVDAPPSSESAETTVIIQPTPPVDTTTTTAIIKPTPGINTTTTQPGTIAVPSATSTTVSTNDATSVAPTTSPSPVEFCASQTLVGRYSNPADNSCTTYLYCSSSGSGSGLTALIMQCPVGRFFNAELRNCQTIKPNNCV</sequence>
<evidence type="ECO:0000313" key="4">
    <source>
        <dbReference type="EMBL" id="JAI28294.1"/>
    </source>
</evidence>
<dbReference type="SUPFAM" id="SSF57625">
    <property type="entry name" value="Invertebrate chitin-binding proteins"/>
    <property type="match status" value="1"/>
</dbReference>
<reference evidence="4" key="1">
    <citation type="submission" date="2015-06" db="EMBL/GenBank/DDBJ databases">
        <authorList>
            <person name="Hoefler B.C."/>
            <person name="Straight P.D."/>
        </authorList>
    </citation>
    <scope>NUCLEOTIDE SEQUENCE</scope>
</reference>
<organism evidence="4">
    <name type="scientific">Bactrocera latifrons</name>
    <name type="common">Malaysian fruit fly</name>
    <name type="synonym">Chaetodacus latifrons</name>
    <dbReference type="NCBI Taxonomy" id="174628"/>
    <lineage>
        <taxon>Eukaryota</taxon>
        <taxon>Metazoa</taxon>
        <taxon>Ecdysozoa</taxon>
        <taxon>Arthropoda</taxon>
        <taxon>Hexapoda</taxon>
        <taxon>Insecta</taxon>
        <taxon>Pterygota</taxon>
        <taxon>Neoptera</taxon>
        <taxon>Endopterygota</taxon>
        <taxon>Diptera</taxon>
        <taxon>Brachycera</taxon>
        <taxon>Muscomorpha</taxon>
        <taxon>Tephritoidea</taxon>
        <taxon>Tephritidae</taxon>
        <taxon>Bactrocera</taxon>
        <taxon>Bactrocera</taxon>
    </lineage>
</organism>
<feature type="compositionally biased region" description="Low complexity" evidence="1">
    <location>
        <begin position="217"/>
        <end position="230"/>
    </location>
</feature>
<gene>
    <name evidence="4" type="ORF">c0_g1_i1</name>
</gene>
<keyword evidence="2" id="KW-0732">Signal</keyword>
<feature type="non-terminal residue" evidence="4">
    <location>
        <position position="1"/>
    </location>
</feature>
<feature type="compositionally biased region" description="Low complexity" evidence="1">
    <location>
        <begin position="189"/>
        <end position="208"/>
    </location>
</feature>
<dbReference type="AlphaFoldDB" id="A0A0K8UNP2"/>
<evidence type="ECO:0000256" key="2">
    <source>
        <dbReference type="SAM" id="SignalP"/>
    </source>
</evidence>
<feature type="chain" id="PRO_5005521304" description="Chitin-binding type-2 domain-containing protein" evidence="2">
    <location>
        <begin position="36"/>
        <end position="309"/>
    </location>
</feature>
<evidence type="ECO:0000259" key="3">
    <source>
        <dbReference type="PROSITE" id="PS50940"/>
    </source>
</evidence>
<feature type="signal peptide" evidence="2">
    <location>
        <begin position="1"/>
        <end position="35"/>
    </location>
</feature>
<dbReference type="OrthoDB" id="8179045at2759"/>
<feature type="region of interest" description="Disordered" evidence="1">
    <location>
        <begin position="189"/>
        <end position="242"/>
    </location>
</feature>
<accession>A0A0K8UNP2</accession>
<feature type="domain" description="Chitin-binding type-2" evidence="3">
    <location>
        <begin position="245"/>
        <end position="309"/>
    </location>
</feature>
<name>A0A0K8UNP2_BACLA</name>
<dbReference type="GO" id="GO:0008061">
    <property type="term" value="F:chitin binding"/>
    <property type="evidence" value="ECO:0007669"/>
    <property type="project" value="InterPro"/>
</dbReference>
<dbReference type="EMBL" id="GDHF01024020">
    <property type="protein sequence ID" value="JAI28294.1"/>
    <property type="molecule type" value="Transcribed_RNA"/>
</dbReference>
<proteinExistence type="predicted"/>
<dbReference type="SMART" id="SM00494">
    <property type="entry name" value="ChtBD2"/>
    <property type="match status" value="1"/>
</dbReference>
<dbReference type="Gene3D" id="2.170.140.10">
    <property type="entry name" value="Chitin binding domain"/>
    <property type="match status" value="1"/>
</dbReference>
<feature type="compositionally biased region" description="Polar residues" evidence="1">
    <location>
        <begin position="231"/>
        <end position="242"/>
    </location>
</feature>
<dbReference type="PROSITE" id="PS50940">
    <property type="entry name" value="CHIT_BIND_II"/>
    <property type="match status" value="1"/>
</dbReference>
<dbReference type="InterPro" id="IPR002557">
    <property type="entry name" value="Chitin-bd_dom"/>
</dbReference>